<dbReference type="PANTHER" id="PTHR47773:SF1">
    <property type="entry name" value="C2H2-TYPE DOMAIN-CONTAINING PROTEIN"/>
    <property type="match status" value="1"/>
</dbReference>
<keyword evidence="1" id="KW-1185">Reference proteome</keyword>
<sequence>MQDPPTIPLYVAMKPVTLNGVRLTKFRCHRGSNVLEGLHSHLLHAVPSHRCAIIPFQVYLLSFAVQWNSRMEKLKVVEKKGKTTTTTDPRQIQRMNHHAEILFGKNHLYEPNFVAPMQPPAEAEEEELLGVEYVYSQSSKSAFSSKEYYIDKAEEEHAVKRMITMATMMRRTKGLKMLQQMMRMILQSLAPWML</sequence>
<name>A0ABM1EV92_PRICU</name>
<reference evidence="2" key="1">
    <citation type="submission" date="2025-08" db="UniProtKB">
        <authorList>
            <consortium name="RefSeq"/>
        </authorList>
    </citation>
    <scope>IDENTIFICATION</scope>
</reference>
<dbReference type="RefSeq" id="XP_014676113.1">
    <property type="nucleotide sequence ID" value="XM_014820627.1"/>
</dbReference>
<evidence type="ECO:0000313" key="2">
    <source>
        <dbReference type="RefSeq" id="XP_014676113.1"/>
    </source>
</evidence>
<dbReference type="GeneID" id="106816071"/>
<proteinExistence type="predicted"/>
<gene>
    <name evidence="2" type="primary">LOC106816071</name>
</gene>
<protein>
    <submittedName>
        <fullName evidence="2">Uncharacterized protein LOC106816071</fullName>
    </submittedName>
</protein>
<organism evidence="1 2">
    <name type="scientific">Priapulus caudatus</name>
    <name type="common">Priapulid worm</name>
    <dbReference type="NCBI Taxonomy" id="37621"/>
    <lineage>
        <taxon>Eukaryota</taxon>
        <taxon>Metazoa</taxon>
        <taxon>Ecdysozoa</taxon>
        <taxon>Scalidophora</taxon>
        <taxon>Priapulida</taxon>
        <taxon>Priapulimorpha</taxon>
        <taxon>Priapulimorphida</taxon>
        <taxon>Priapulidae</taxon>
        <taxon>Priapulus</taxon>
    </lineage>
</organism>
<dbReference type="PANTHER" id="PTHR47773">
    <property type="entry name" value="SI:DKEY-9I5.2-RELATED"/>
    <property type="match status" value="1"/>
</dbReference>
<accession>A0ABM1EV92</accession>
<dbReference type="Proteomes" id="UP000695022">
    <property type="component" value="Unplaced"/>
</dbReference>
<evidence type="ECO:0000313" key="1">
    <source>
        <dbReference type="Proteomes" id="UP000695022"/>
    </source>
</evidence>